<proteinExistence type="predicted"/>
<protein>
    <submittedName>
        <fullName evidence="1">Hercules receptor kinase 1</fullName>
    </submittedName>
</protein>
<comment type="caution">
    <text evidence="1">The sequence shown here is derived from an EMBL/GenBank/DDBJ whole genome shotgun (WGS) entry which is preliminary data.</text>
</comment>
<keyword evidence="2" id="KW-1185">Reference proteome</keyword>
<sequence length="170" mass="18792">MSNGPFRDHLYGPNCPPSPLSWKQRLEICIGAEGCTISTPAGIKELPIPWNKHVSTAVKGSFGPALDPSLPREQVNLAEWAMKQHKKGLIETIIDLFLEGNVSEESVLKHVEAAKKCVADYGVNRPSMGDVLWNLEFALQLQEAASKLDLPDQDGDEERAYCFEPIKQGH</sequence>
<accession>A0A7J0H3B2</accession>
<dbReference type="GO" id="GO:0004714">
    <property type="term" value="F:transmembrane receptor protein tyrosine kinase activity"/>
    <property type="evidence" value="ECO:0007669"/>
    <property type="project" value="InterPro"/>
</dbReference>
<dbReference type="OrthoDB" id="4062651at2759"/>
<dbReference type="GO" id="GO:0005886">
    <property type="term" value="C:plasma membrane"/>
    <property type="evidence" value="ECO:0007669"/>
    <property type="project" value="TreeGrafter"/>
</dbReference>
<reference evidence="1 2" key="1">
    <citation type="submission" date="2019-07" db="EMBL/GenBank/DDBJ databases">
        <title>De Novo Assembly of kiwifruit Actinidia rufa.</title>
        <authorList>
            <person name="Sugita-Konishi S."/>
            <person name="Sato K."/>
            <person name="Mori E."/>
            <person name="Abe Y."/>
            <person name="Kisaki G."/>
            <person name="Hamano K."/>
            <person name="Suezawa K."/>
            <person name="Otani M."/>
            <person name="Fukuda T."/>
            <person name="Manabe T."/>
            <person name="Gomi K."/>
            <person name="Tabuchi M."/>
            <person name="Akimitsu K."/>
            <person name="Kataoka I."/>
        </authorList>
    </citation>
    <scope>NUCLEOTIDE SEQUENCE [LARGE SCALE GENOMIC DNA]</scope>
    <source>
        <strain evidence="2">cv. Fuchu</strain>
    </source>
</reference>
<keyword evidence="1" id="KW-0808">Transferase</keyword>
<name>A0A7J0H3B2_9ERIC</name>
<evidence type="ECO:0000313" key="1">
    <source>
        <dbReference type="EMBL" id="GFZ17593.1"/>
    </source>
</evidence>
<dbReference type="Proteomes" id="UP000585474">
    <property type="component" value="Unassembled WGS sequence"/>
</dbReference>
<gene>
    <name evidence="1" type="ORF">Acr_26g0008630</name>
</gene>
<dbReference type="PANTHER" id="PTHR27003:SF296">
    <property type="entry name" value="PROTEIN KINASE DOMAIN-CONTAINING PROTEIN"/>
    <property type="match status" value="1"/>
</dbReference>
<evidence type="ECO:0000313" key="2">
    <source>
        <dbReference type="Proteomes" id="UP000585474"/>
    </source>
</evidence>
<dbReference type="EMBL" id="BJWL01000026">
    <property type="protein sequence ID" value="GFZ17593.1"/>
    <property type="molecule type" value="Genomic_DNA"/>
</dbReference>
<keyword evidence="1" id="KW-0418">Kinase</keyword>
<keyword evidence="1" id="KW-0675">Receptor</keyword>
<dbReference type="GO" id="GO:0009506">
    <property type="term" value="C:plasmodesma"/>
    <property type="evidence" value="ECO:0007669"/>
    <property type="project" value="TreeGrafter"/>
</dbReference>
<dbReference type="PANTHER" id="PTHR27003">
    <property type="entry name" value="OS07G0166700 PROTEIN"/>
    <property type="match status" value="1"/>
</dbReference>
<organism evidence="1 2">
    <name type="scientific">Actinidia rufa</name>
    <dbReference type="NCBI Taxonomy" id="165716"/>
    <lineage>
        <taxon>Eukaryota</taxon>
        <taxon>Viridiplantae</taxon>
        <taxon>Streptophyta</taxon>
        <taxon>Embryophyta</taxon>
        <taxon>Tracheophyta</taxon>
        <taxon>Spermatophyta</taxon>
        <taxon>Magnoliopsida</taxon>
        <taxon>eudicotyledons</taxon>
        <taxon>Gunneridae</taxon>
        <taxon>Pentapetalae</taxon>
        <taxon>asterids</taxon>
        <taxon>Ericales</taxon>
        <taxon>Actinidiaceae</taxon>
        <taxon>Actinidia</taxon>
    </lineage>
</organism>
<dbReference type="Gene3D" id="1.10.510.10">
    <property type="entry name" value="Transferase(Phosphotransferase) domain 1"/>
    <property type="match status" value="1"/>
</dbReference>
<dbReference type="AlphaFoldDB" id="A0A7J0H3B2"/>
<dbReference type="InterPro" id="IPR045272">
    <property type="entry name" value="ANXUR1/2-like"/>
</dbReference>